<evidence type="ECO:0000259" key="2">
    <source>
        <dbReference type="SMART" id="SM00198"/>
    </source>
</evidence>
<feature type="compositionally biased region" description="Basic and acidic residues" evidence="1">
    <location>
        <begin position="362"/>
        <end position="372"/>
    </location>
</feature>
<dbReference type="Pfam" id="PF00188">
    <property type="entry name" value="CAP"/>
    <property type="match status" value="1"/>
</dbReference>
<dbReference type="CDD" id="cd05380">
    <property type="entry name" value="CAP_euk"/>
    <property type="match status" value="1"/>
</dbReference>
<protein>
    <recommendedName>
        <fullName evidence="2">SCP domain-containing protein</fullName>
    </recommendedName>
</protein>
<organism evidence="3 4">
    <name type="scientific">Gryllus longicercus</name>
    <dbReference type="NCBI Taxonomy" id="2509291"/>
    <lineage>
        <taxon>Eukaryota</taxon>
        <taxon>Metazoa</taxon>
        <taxon>Ecdysozoa</taxon>
        <taxon>Arthropoda</taxon>
        <taxon>Hexapoda</taxon>
        <taxon>Insecta</taxon>
        <taxon>Pterygota</taxon>
        <taxon>Neoptera</taxon>
        <taxon>Polyneoptera</taxon>
        <taxon>Orthoptera</taxon>
        <taxon>Ensifera</taxon>
        <taxon>Gryllidea</taxon>
        <taxon>Grylloidea</taxon>
        <taxon>Gryllidae</taxon>
        <taxon>Gryllinae</taxon>
        <taxon>Gryllus</taxon>
    </lineage>
</organism>
<dbReference type="GO" id="GO:0005576">
    <property type="term" value="C:extracellular region"/>
    <property type="evidence" value="ECO:0007669"/>
    <property type="project" value="UniProtKB-SubCell"/>
</dbReference>
<evidence type="ECO:0000313" key="4">
    <source>
        <dbReference type="Proteomes" id="UP001378592"/>
    </source>
</evidence>
<sequence length="453" mass="51262">MCVYPEKGPGKLCKHYSKRSLDDEEKKLILHYQNYFRNKVALGYAENEYGQQPPAAGMLQLMWHDELQEIAQRWADQCTSFEDPGQHDVCKVTKDFEVGQNIITIGTQRARAMNHSEAIKDWYLEMTTYDPDWVGSYQGSVKPPSRIGHYTQLVWAKTQYVGCASVTFVDVVRKKRFWVNRLVCNYGPSGNIIDASVYKVGRPCSKCPPGTSCHPQWGGLCATPQQLAEPPVLPVDFLEPADWVKKKYSEASRNDDVSIRSFPLLNLTNRKRPILKSTALTTTNEISFCTISQSISLLPTMSLTETSLTSSTTLQSSSLTTSLTSAHTPAIQSYPLTTKPTHTNSPWSAPTKRQPYSFRRPATGEERHRWTAKDNASTSSSCAPKHFRRRAVLQKRRRRRWRWRTPVCLCPMEEDEEAVDRVLRWKAVRSRAASSAPRAALALCLLPALTCVL</sequence>
<feature type="domain" description="SCP" evidence="2">
    <location>
        <begin position="24"/>
        <end position="194"/>
    </location>
</feature>
<dbReference type="PROSITE" id="PS01009">
    <property type="entry name" value="CRISP_1"/>
    <property type="match status" value="1"/>
</dbReference>
<dbReference type="InterPro" id="IPR035940">
    <property type="entry name" value="CAP_sf"/>
</dbReference>
<keyword evidence="4" id="KW-1185">Reference proteome</keyword>
<dbReference type="InterPro" id="IPR002413">
    <property type="entry name" value="V5_allergen-like"/>
</dbReference>
<reference evidence="3 4" key="1">
    <citation type="submission" date="2024-03" db="EMBL/GenBank/DDBJ databases">
        <title>The genome assembly and annotation of the cricket Gryllus longicercus Weissman &amp; Gray.</title>
        <authorList>
            <person name="Szrajer S."/>
            <person name="Gray D."/>
            <person name="Ylla G."/>
        </authorList>
    </citation>
    <scope>NUCLEOTIDE SEQUENCE [LARGE SCALE GENOMIC DNA]</scope>
    <source>
        <strain evidence="3">DAG 2021-001</strain>
        <tissue evidence="3">Whole body minus gut</tissue>
    </source>
</reference>
<dbReference type="InterPro" id="IPR001283">
    <property type="entry name" value="CRISP-related"/>
</dbReference>
<dbReference type="Gene3D" id="3.40.33.10">
    <property type="entry name" value="CAP"/>
    <property type="match status" value="1"/>
</dbReference>
<dbReference type="PRINTS" id="PR00838">
    <property type="entry name" value="V5ALLERGEN"/>
</dbReference>
<dbReference type="Proteomes" id="UP001378592">
    <property type="component" value="Unassembled WGS sequence"/>
</dbReference>
<comment type="caution">
    <text evidence="3">The sequence shown here is derived from an EMBL/GenBank/DDBJ whole genome shotgun (WGS) entry which is preliminary data.</text>
</comment>
<feature type="compositionally biased region" description="Polar residues" evidence="1">
    <location>
        <begin position="333"/>
        <end position="348"/>
    </location>
</feature>
<dbReference type="InterPro" id="IPR014044">
    <property type="entry name" value="CAP_dom"/>
</dbReference>
<dbReference type="PRINTS" id="PR00837">
    <property type="entry name" value="V5TPXLIKE"/>
</dbReference>
<evidence type="ECO:0000256" key="1">
    <source>
        <dbReference type="SAM" id="MobiDB-lite"/>
    </source>
</evidence>
<gene>
    <name evidence="3" type="ORF">R5R35_005347</name>
</gene>
<feature type="region of interest" description="Disordered" evidence="1">
    <location>
        <begin position="333"/>
        <end position="382"/>
    </location>
</feature>
<accession>A0AAN9VH28</accession>
<dbReference type="PANTHER" id="PTHR10334">
    <property type="entry name" value="CYSTEINE-RICH SECRETORY PROTEIN-RELATED"/>
    <property type="match status" value="1"/>
</dbReference>
<dbReference type="AlphaFoldDB" id="A0AAN9VH28"/>
<dbReference type="SMART" id="SM00198">
    <property type="entry name" value="SCP"/>
    <property type="match status" value="1"/>
</dbReference>
<dbReference type="SUPFAM" id="SSF55797">
    <property type="entry name" value="PR-1-like"/>
    <property type="match status" value="1"/>
</dbReference>
<dbReference type="InterPro" id="IPR018244">
    <property type="entry name" value="Allrgn_V5/Tpx1_CS"/>
</dbReference>
<evidence type="ECO:0000313" key="3">
    <source>
        <dbReference type="EMBL" id="KAK7861665.1"/>
    </source>
</evidence>
<dbReference type="EMBL" id="JAZDUA010000307">
    <property type="protein sequence ID" value="KAK7861665.1"/>
    <property type="molecule type" value="Genomic_DNA"/>
</dbReference>
<proteinExistence type="predicted"/>
<name>A0AAN9VH28_9ORTH</name>